<evidence type="ECO:0000256" key="2">
    <source>
        <dbReference type="PROSITE-ProRule" id="PRU00335"/>
    </source>
</evidence>
<dbReference type="PANTHER" id="PTHR30055">
    <property type="entry name" value="HTH-TYPE TRANSCRIPTIONAL REGULATOR RUTR"/>
    <property type="match status" value="1"/>
</dbReference>
<dbReference type="EMBL" id="CP012109">
    <property type="protein sequence ID" value="AKQ69468.1"/>
    <property type="molecule type" value="Genomic_DNA"/>
</dbReference>
<sequence length="227" mass="25519">MVSNPAEKAKRALPQRARKDEDKEARRRLILDEALALYQATSYADVKMADVAGRALLAKGTVFLYFPTKEALFLALLEDLLFAWFDRLESMLEPVESPWTGPRLARTVAESLEGEETLTRLLALLQTVLEQNVTAEQLRPFKERLMAALLRGGTLVEQRLPFMKEGDGPRFLLHVHALVTGLRQMADLAPVAREVLEQVPHLALLRVDFTAELTTALTTLLRGMESR</sequence>
<dbReference type="Pfam" id="PF00440">
    <property type="entry name" value="TetR_N"/>
    <property type="match status" value="1"/>
</dbReference>
<dbReference type="OrthoDB" id="9809994at2"/>
<evidence type="ECO:0000313" key="6">
    <source>
        <dbReference type="Proteomes" id="UP000009026"/>
    </source>
</evidence>
<dbReference type="SUPFAM" id="SSF46689">
    <property type="entry name" value="Homeodomain-like"/>
    <property type="match status" value="1"/>
</dbReference>
<feature type="DNA-binding region" description="H-T-H motif" evidence="2">
    <location>
        <begin position="47"/>
        <end position="66"/>
    </location>
</feature>
<dbReference type="InterPro" id="IPR009057">
    <property type="entry name" value="Homeodomain-like_sf"/>
</dbReference>
<organism evidence="5 6">
    <name type="scientific">Pseudomyxococcus hansupus</name>
    <dbReference type="NCBI Taxonomy" id="1297742"/>
    <lineage>
        <taxon>Bacteria</taxon>
        <taxon>Pseudomonadati</taxon>
        <taxon>Myxococcota</taxon>
        <taxon>Myxococcia</taxon>
        <taxon>Myxococcales</taxon>
        <taxon>Cystobacterineae</taxon>
        <taxon>Myxococcaceae</taxon>
        <taxon>Pseudomyxococcus</taxon>
    </lineage>
</organism>
<evidence type="ECO:0000256" key="3">
    <source>
        <dbReference type="SAM" id="MobiDB-lite"/>
    </source>
</evidence>
<dbReference type="PROSITE" id="PS50977">
    <property type="entry name" value="HTH_TETR_2"/>
    <property type="match status" value="1"/>
</dbReference>
<accession>A0A0H4X6D7</accession>
<dbReference type="Pfam" id="PF17929">
    <property type="entry name" value="TetR_C_34"/>
    <property type="match status" value="1"/>
</dbReference>
<feature type="region of interest" description="Disordered" evidence="3">
    <location>
        <begin position="1"/>
        <end position="20"/>
    </location>
</feature>
<dbReference type="Proteomes" id="UP000009026">
    <property type="component" value="Chromosome"/>
</dbReference>
<gene>
    <name evidence="5" type="ORF">A176_006380</name>
</gene>
<feature type="domain" description="HTH tetR-type" evidence="4">
    <location>
        <begin position="24"/>
        <end position="84"/>
    </location>
</feature>
<dbReference type="PATRIC" id="fig|1297742.4.peg.6468"/>
<dbReference type="InterPro" id="IPR001647">
    <property type="entry name" value="HTH_TetR"/>
</dbReference>
<dbReference type="GO" id="GO:0003700">
    <property type="term" value="F:DNA-binding transcription factor activity"/>
    <property type="evidence" value="ECO:0007669"/>
    <property type="project" value="TreeGrafter"/>
</dbReference>
<protein>
    <submittedName>
        <fullName evidence="5">Transcriptional regulator, TetR family</fullName>
    </submittedName>
</protein>
<reference evidence="5 6" key="1">
    <citation type="journal article" date="2016" name="PLoS ONE">
        <title>Complete Genome Sequence and Comparative Genomics of a Novel Myxobacterium Myxococcus hansupus.</title>
        <authorList>
            <person name="Sharma G."/>
            <person name="Narwani T."/>
            <person name="Subramanian S."/>
        </authorList>
    </citation>
    <scope>NUCLEOTIDE SEQUENCE [LARGE SCALE GENOMIC DNA]</scope>
    <source>
        <strain evidence="6">mixupus</strain>
    </source>
</reference>
<evidence type="ECO:0000256" key="1">
    <source>
        <dbReference type="ARBA" id="ARBA00023125"/>
    </source>
</evidence>
<dbReference type="PANTHER" id="PTHR30055:SF178">
    <property type="entry name" value="POSSIBLE TRANSCRIPTIONAL REGULATORY PROTEIN"/>
    <property type="match status" value="1"/>
</dbReference>
<name>A0A0H4X6D7_9BACT</name>
<dbReference type="InterPro" id="IPR050109">
    <property type="entry name" value="HTH-type_TetR-like_transc_reg"/>
</dbReference>
<dbReference type="InterPro" id="IPR041483">
    <property type="entry name" value="TetR_C_34"/>
</dbReference>
<dbReference type="Gene3D" id="1.10.357.10">
    <property type="entry name" value="Tetracycline Repressor, domain 2"/>
    <property type="match status" value="1"/>
</dbReference>
<keyword evidence="1 2" id="KW-0238">DNA-binding</keyword>
<keyword evidence="6" id="KW-1185">Reference proteome</keyword>
<dbReference type="KEGG" id="mym:A176_006380"/>
<evidence type="ECO:0000313" key="5">
    <source>
        <dbReference type="EMBL" id="AKQ69468.1"/>
    </source>
</evidence>
<dbReference type="STRING" id="1297742.A176_006380"/>
<dbReference type="AlphaFoldDB" id="A0A0H4X6D7"/>
<dbReference type="eggNOG" id="COG1309">
    <property type="taxonomic scope" value="Bacteria"/>
</dbReference>
<evidence type="ECO:0000259" key="4">
    <source>
        <dbReference type="PROSITE" id="PS50977"/>
    </source>
</evidence>
<proteinExistence type="predicted"/>
<dbReference type="GO" id="GO:0000976">
    <property type="term" value="F:transcription cis-regulatory region binding"/>
    <property type="evidence" value="ECO:0007669"/>
    <property type="project" value="TreeGrafter"/>
</dbReference>
<dbReference type="PRINTS" id="PR00455">
    <property type="entry name" value="HTHTETR"/>
</dbReference>
<dbReference type="RefSeq" id="WP_002636029.1">
    <property type="nucleotide sequence ID" value="NZ_CP012109.1"/>
</dbReference>